<comment type="cofactor">
    <cofactor evidence="7">
        <name>Mg(2+)</name>
        <dbReference type="ChEBI" id="CHEBI:18420"/>
    </cofactor>
</comment>
<proteinExistence type="inferred from homology"/>
<dbReference type="Gene3D" id="3.30.460.10">
    <property type="entry name" value="Beta Polymerase, domain 2"/>
    <property type="match status" value="2"/>
</dbReference>
<protein>
    <recommendedName>
        <fullName evidence="7">Bifunctional glutamine synthetase adenylyltransferase/adenylyl-removing enzyme</fullName>
    </recommendedName>
    <alternativeName>
        <fullName evidence="7">ATP:glutamine synthetase adenylyltransferase</fullName>
    </alternativeName>
    <alternativeName>
        <fullName evidence="7">ATase</fullName>
    </alternativeName>
    <domain>
        <recommendedName>
            <fullName evidence="7">Glutamine synthetase adenylyl-L-tyrosine phosphorylase</fullName>
            <ecNumber evidence="7">2.7.7.89</ecNumber>
        </recommendedName>
        <alternativeName>
            <fullName evidence="7">Adenylyl removase</fullName>
            <shortName evidence="7">AR</shortName>
            <shortName evidence="7">AT-N</shortName>
        </alternativeName>
    </domain>
    <domain>
        <recommendedName>
            <fullName evidence="7">Glutamine synthetase adenylyl transferase</fullName>
            <ecNumber evidence="7">2.7.7.42</ecNumber>
        </recommendedName>
        <alternativeName>
            <fullName evidence="7">Adenylyl transferase</fullName>
            <shortName evidence="7">AT</shortName>
            <shortName evidence="7">AT-C</shortName>
        </alternativeName>
    </domain>
</protein>
<dbReference type="SUPFAM" id="SSF81593">
    <property type="entry name" value="Nucleotidyltransferase substrate binding subunit/domain"/>
    <property type="match status" value="2"/>
</dbReference>
<dbReference type="Proteomes" id="UP001165393">
    <property type="component" value="Unassembled WGS sequence"/>
</dbReference>
<evidence type="ECO:0000259" key="9">
    <source>
        <dbReference type="Pfam" id="PF08335"/>
    </source>
</evidence>
<feature type="domain" description="PII-uridylyltransferase/Glutamine-synthetase adenylyltransferase" evidence="9">
    <location>
        <begin position="308"/>
        <end position="446"/>
    </location>
</feature>
<dbReference type="InterPro" id="IPR023057">
    <property type="entry name" value="GlnE"/>
</dbReference>
<keyword evidence="11" id="KW-1185">Reference proteome</keyword>
<feature type="domain" description="Glutamate-ammonia ligase adenylyltransferase repeated" evidence="8">
    <location>
        <begin position="564"/>
        <end position="812"/>
    </location>
</feature>
<gene>
    <name evidence="7 10" type="primary">glnE</name>
    <name evidence="10" type="ORF">NAF29_11985</name>
</gene>
<reference evidence="10 11" key="1">
    <citation type="journal article" date="2013" name="Antonie Van Leeuwenhoek">
        <title>Echinimonas agarilytica gen. nov., sp. nov., a new gammaproteobacterium isolated from the sea urchin Strongylocentrotus intermedius.</title>
        <authorList>
            <person name="Nedashkovskaya O.I."/>
            <person name="Stenkova A.M."/>
            <person name="Zhukova N.V."/>
            <person name="Van Trappen S."/>
            <person name="Lee J.S."/>
            <person name="Kim S.B."/>
        </authorList>
    </citation>
    <scope>NUCLEOTIDE SEQUENCE [LARGE SCALE GENOMIC DNA]</scope>
    <source>
        <strain evidence="10 11">KMM 6351</strain>
    </source>
</reference>
<evidence type="ECO:0000256" key="6">
    <source>
        <dbReference type="ARBA" id="ARBA00023268"/>
    </source>
</evidence>
<keyword evidence="4 7" id="KW-0067">ATP-binding</keyword>
<feature type="region of interest" description="Adenylyl transferase" evidence="7">
    <location>
        <begin position="465"/>
        <end position="967"/>
    </location>
</feature>
<evidence type="ECO:0000259" key="8">
    <source>
        <dbReference type="Pfam" id="PF03710"/>
    </source>
</evidence>
<dbReference type="HAMAP" id="MF_00802">
    <property type="entry name" value="GlnE"/>
    <property type="match status" value="1"/>
</dbReference>
<evidence type="ECO:0000313" key="11">
    <source>
        <dbReference type="Proteomes" id="UP001165393"/>
    </source>
</evidence>
<dbReference type="Gene3D" id="1.20.120.1510">
    <property type="match status" value="1"/>
</dbReference>
<comment type="caution">
    <text evidence="10">The sequence shown here is derived from an EMBL/GenBank/DDBJ whole genome shotgun (WGS) entry which is preliminary data.</text>
</comment>
<evidence type="ECO:0000256" key="5">
    <source>
        <dbReference type="ARBA" id="ARBA00022842"/>
    </source>
</evidence>
<sequence length="967" mass="109888">MAISPLEYSDLTPEIQEYAQNQWLKFEDKAAPLDVSTIKSELTYAFALSDFIYESFYAVPQQAVEWLQTGSFEQAVTTLRIHDEIATALESVDSEASLMAALRRMRRKIQSHIIWRDMMGLASLDEVLEATSALADEAILQARDWLQHSLEQRWGVPTGRSGSRQTMFVIGMGKLGGCELNVSSDVDLIFTYSEAGATKGARKERDNQEFFIRLGQRLINVLNQTTVDGSLFVVDMRLRPFGDSGPLVMPFSAFEDYYQHHGREWERYAMVKGRVLGPKSESQQELAQLLQPFVYRRYIDFSAFQSLRKMKLLIQQEVKRRQLDTNIKLGAGGIREVEFVAQSQQLIRGGREPELRVRNLLQTLATIEQFEILPDTNVTQLAESYRYLRKLEHMLQGIADEQTQTLPADAFTQSRIAAAMGHAQWQDLLAELAQVRGYVHQCFDEVIGEQPGEQQPPQSTLKAMPLWPAVWEDSLVESACEELVTEHSRDFYIALQNFYDKSHKRQLGPRGRDALEHLMPKLLGCVCELAQPAQHLAAILGVIEPILTRATYLELLVESEQALAQLVLLCSSSGWIASELARHPMLLDELLDPAQLVDTTELDAYQDELRQFMLRVSEDDLEQQMEGLRHFKQIQQLRIAAADVTGTLPVMKVSDHLTRLAEVLLGFCIHAAWSQLKERFGTPEGVNQVDECLSVIGYGKLGGLELGYGSDLDIVFFHLVPRGYTNGAKSIDTGQFFAKLVQRVSHIMTTRTHSGELYEIDLRLRPSGASGVLVTHLDGFANYQREEAWVWEHQALVRARAVFGQHNLLSAFADIRQQILCLPRVAEDLAQEVVKMRHKMRDHLGSNDADVFDLKQDAGGIADIEFLAQFLVLNFSNKQRVLSDWPDNVRIFETANSLNILSDEQSQQLTHAYISYRNRGHRLALQCEKAKVPNSEFLNEREQVKTIWRSFFNDAEQRLLELERTVE</sequence>
<feature type="domain" description="PII-uridylyltransferase/Glutamine-synthetase adenylyltransferase" evidence="9">
    <location>
        <begin position="851"/>
        <end position="927"/>
    </location>
</feature>
<dbReference type="PANTHER" id="PTHR30621:SF0">
    <property type="entry name" value="BIFUNCTIONAL GLUTAMINE SYNTHETASE ADENYLYLTRANSFERASE_ADENYLYL-REMOVING ENZYME"/>
    <property type="match status" value="1"/>
</dbReference>
<comment type="function">
    <text evidence="7">Involved in the regulation of glutamine synthetase GlnA, a key enzyme in the process to assimilate ammonia. When cellular nitrogen levels are high, the C-terminal adenylyl transferase (AT) inactivates GlnA by covalent transfer of an adenylyl group from ATP to specific tyrosine residue of GlnA, thus reducing its activity. Conversely, when nitrogen levels are low, the N-terminal adenylyl removase (AR) activates GlnA by removing the adenylyl group by phosphorolysis, increasing its activity. The regulatory region of GlnE binds the signal transduction protein PII (GlnB) which indicates the nitrogen status of the cell.</text>
</comment>
<dbReference type="Gene3D" id="1.20.120.330">
    <property type="entry name" value="Nucleotidyltransferases domain 2"/>
    <property type="match status" value="2"/>
</dbReference>
<dbReference type="NCBIfam" id="NF008292">
    <property type="entry name" value="PRK11072.1"/>
    <property type="match status" value="1"/>
</dbReference>
<dbReference type="GO" id="GO:0005524">
    <property type="term" value="F:ATP binding"/>
    <property type="evidence" value="ECO:0007669"/>
    <property type="project" value="UniProtKB-UniRule"/>
</dbReference>
<dbReference type="CDD" id="cd05401">
    <property type="entry name" value="NT_GlnE_GlnD_like"/>
    <property type="match status" value="2"/>
</dbReference>
<keyword evidence="2 7" id="KW-0548">Nucleotidyltransferase</keyword>
<evidence type="ECO:0000256" key="7">
    <source>
        <dbReference type="HAMAP-Rule" id="MF_00802"/>
    </source>
</evidence>
<dbReference type="EC" id="2.7.7.42" evidence="7"/>
<dbReference type="GO" id="GO:0005829">
    <property type="term" value="C:cytosol"/>
    <property type="evidence" value="ECO:0007669"/>
    <property type="project" value="TreeGrafter"/>
</dbReference>
<evidence type="ECO:0000313" key="10">
    <source>
        <dbReference type="EMBL" id="MCM2680386.1"/>
    </source>
</evidence>
<dbReference type="FunFam" id="3.30.460.10:FF:000009">
    <property type="entry name" value="Bifunctional glutamine synthetase adenylyltransferase/adenylyl-removing enzyme"/>
    <property type="match status" value="1"/>
</dbReference>
<dbReference type="InterPro" id="IPR043519">
    <property type="entry name" value="NT_sf"/>
</dbReference>
<feature type="domain" description="Glutamate-ammonia ligase adenylyltransferase repeated" evidence="8">
    <location>
        <begin position="41"/>
        <end position="286"/>
    </location>
</feature>
<dbReference type="PANTHER" id="PTHR30621">
    <property type="entry name" value="GLUTAMINE SYNTHETASE ADENYLYLTRANSFERASE"/>
    <property type="match status" value="1"/>
</dbReference>
<dbReference type="Pfam" id="PF08335">
    <property type="entry name" value="GlnD_UR_UTase"/>
    <property type="match status" value="2"/>
</dbReference>
<dbReference type="InterPro" id="IPR013546">
    <property type="entry name" value="PII_UdlTrfase/GS_AdlTrfase"/>
</dbReference>
<organism evidence="10 11">
    <name type="scientific">Echinimonas agarilytica</name>
    <dbReference type="NCBI Taxonomy" id="1215918"/>
    <lineage>
        <taxon>Bacteria</taxon>
        <taxon>Pseudomonadati</taxon>
        <taxon>Pseudomonadota</taxon>
        <taxon>Gammaproteobacteria</taxon>
        <taxon>Alteromonadales</taxon>
        <taxon>Echinimonadaceae</taxon>
        <taxon>Echinimonas</taxon>
    </lineage>
</organism>
<dbReference type="GO" id="GO:0016874">
    <property type="term" value="F:ligase activity"/>
    <property type="evidence" value="ECO:0007669"/>
    <property type="project" value="UniProtKB-KW"/>
</dbReference>
<dbReference type="EMBL" id="JAMQGP010000006">
    <property type="protein sequence ID" value="MCM2680386.1"/>
    <property type="molecule type" value="Genomic_DNA"/>
</dbReference>
<dbReference type="InterPro" id="IPR005190">
    <property type="entry name" value="GlnE_rpt_dom"/>
</dbReference>
<accession>A0AA41W7U9</accession>
<keyword evidence="6 7" id="KW-0511">Multifunctional enzyme</keyword>
<comment type="similarity">
    <text evidence="7">Belongs to the GlnE family.</text>
</comment>
<keyword evidence="3 7" id="KW-0547">Nucleotide-binding</keyword>
<dbReference type="GO" id="GO:0047388">
    <property type="term" value="F:[glutamine synthetase]-adenylyl-L-tyrosine phosphorylase activity"/>
    <property type="evidence" value="ECO:0007669"/>
    <property type="project" value="UniProtKB-EC"/>
</dbReference>
<dbReference type="GO" id="GO:0008882">
    <property type="term" value="F:[glutamate-ammonia-ligase] adenylyltransferase activity"/>
    <property type="evidence" value="ECO:0007669"/>
    <property type="project" value="UniProtKB-UniRule"/>
</dbReference>
<dbReference type="Pfam" id="PF03710">
    <property type="entry name" value="GlnE"/>
    <property type="match status" value="2"/>
</dbReference>
<evidence type="ECO:0000256" key="1">
    <source>
        <dbReference type="ARBA" id="ARBA00022679"/>
    </source>
</evidence>
<evidence type="ECO:0000256" key="2">
    <source>
        <dbReference type="ARBA" id="ARBA00022695"/>
    </source>
</evidence>
<comment type="catalytic activity">
    <reaction evidence="7">
        <text>[glutamine synthetase]-L-tyrosine + ATP = [glutamine synthetase]-O(4)-(5'-adenylyl)-L-tyrosine + diphosphate</text>
        <dbReference type="Rhea" id="RHEA:18589"/>
        <dbReference type="Rhea" id="RHEA-COMP:10660"/>
        <dbReference type="Rhea" id="RHEA-COMP:10661"/>
        <dbReference type="ChEBI" id="CHEBI:30616"/>
        <dbReference type="ChEBI" id="CHEBI:33019"/>
        <dbReference type="ChEBI" id="CHEBI:46858"/>
        <dbReference type="ChEBI" id="CHEBI:83624"/>
        <dbReference type="EC" id="2.7.7.42"/>
    </reaction>
</comment>
<comment type="catalytic activity">
    <reaction evidence="7">
        <text>[glutamine synthetase]-O(4)-(5'-adenylyl)-L-tyrosine + phosphate = [glutamine synthetase]-L-tyrosine + ADP</text>
        <dbReference type="Rhea" id="RHEA:43716"/>
        <dbReference type="Rhea" id="RHEA-COMP:10660"/>
        <dbReference type="Rhea" id="RHEA-COMP:10661"/>
        <dbReference type="ChEBI" id="CHEBI:43474"/>
        <dbReference type="ChEBI" id="CHEBI:46858"/>
        <dbReference type="ChEBI" id="CHEBI:83624"/>
        <dbReference type="ChEBI" id="CHEBI:456216"/>
        <dbReference type="EC" id="2.7.7.89"/>
    </reaction>
</comment>
<dbReference type="Gene3D" id="1.10.4050.10">
    <property type="entry name" value="Glutamine synthase adenylyltransferase GlnE"/>
    <property type="match status" value="1"/>
</dbReference>
<name>A0AA41W7U9_9GAMM</name>
<keyword evidence="5 7" id="KW-0460">Magnesium</keyword>
<keyword evidence="10" id="KW-0436">Ligase</keyword>
<evidence type="ECO:0000256" key="3">
    <source>
        <dbReference type="ARBA" id="ARBA00022741"/>
    </source>
</evidence>
<dbReference type="AlphaFoldDB" id="A0AA41W7U9"/>
<dbReference type="EC" id="2.7.7.89" evidence="7"/>
<dbReference type="GO" id="GO:0000820">
    <property type="term" value="P:regulation of glutamine family amino acid metabolic process"/>
    <property type="evidence" value="ECO:0007669"/>
    <property type="project" value="UniProtKB-UniRule"/>
</dbReference>
<feature type="region of interest" description="Adenylyl removase" evidence="7">
    <location>
        <begin position="1"/>
        <end position="457"/>
    </location>
</feature>
<dbReference type="FunFam" id="1.20.120.330:FF:000005">
    <property type="entry name" value="Bifunctional glutamine synthetase adenylyltransferase/adenylyl-removing enzyme"/>
    <property type="match status" value="1"/>
</dbReference>
<evidence type="ECO:0000256" key="4">
    <source>
        <dbReference type="ARBA" id="ARBA00022840"/>
    </source>
</evidence>
<dbReference type="SUPFAM" id="SSF81301">
    <property type="entry name" value="Nucleotidyltransferase"/>
    <property type="match status" value="2"/>
</dbReference>
<dbReference type="RefSeq" id="WP_251261819.1">
    <property type="nucleotide sequence ID" value="NZ_JAMQGP010000006.1"/>
</dbReference>
<keyword evidence="1 7" id="KW-0808">Transferase</keyword>
<dbReference type="GO" id="GO:0000287">
    <property type="term" value="F:magnesium ion binding"/>
    <property type="evidence" value="ECO:0007669"/>
    <property type="project" value="UniProtKB-UniRule"/>
</dbReference>